<comment type="caution">
    <text evidence="2">The sequence shown here is derived from an EMBL/GenBank/DDBJ whole genome shotgun (WGS) entry which is preliminary data.</text>
</comment>
<dbReference type="EMBL" id="SRLO01001537">
    <property type="protein sequence ID" value="TNN37069.1"/>
    <property type="molecule type" value="Genomic_DNA"/>
</dbReference>
<reference evidence="2 3" key="1">
    <citation type="submission" date="2019-03" db="EMBL/GenBank/DDBJ databases">
        <title>First draft genome of Liparis tanakae, snailfish: a comprehensive survey of snailfish specific genes.</title>
        <authorList>
            <person name="Kim W."/>
            <person name="Song I."/>
            <person name="Jeong J.-H."/>
            <person name="Kim D."/>
            <person name="Kim S."/>
            <person name="Ryu S."/>
            <person name="Song J.Y."/>
            <person name="Lee S.K."/>
        </authorList>
    </citation>
    <scope>NUCLEOTIDE SEQUENCE [LARGE SCALE GENOMIC DNA]</scope>
    <source>
        <tissue evidence="2">Muscle</tissue>
    </source>
</reference>
<proteinExistence type="predicted"/>
<evidence type="ECO:0000313" key="2">
    <source>
        <dbReference type="EMBL" id="TNN37069.1"/>
    </source>
</evidence>
<keyword evidence="3" id="KW-1185">Reference proteome</keyword>
<sequence>MTSVTSQPNCRLTFLPPMYPPAAPKLLAEVVHHAPAVGPQGPDAVGLVQVQSHDLWQAHDGALHAAGRERGEDEEVSGATVTTHSLHHDEDLLPGPVSPRLPVSDGVPQQLLQALHVYNTRHRLQVSPGGHATFTHDGWRDVTTAAPPIVRAPAEQSVRSSGDGTRTVERDVLWGPKQVRRKCLRGPTFPVRAGMFMELVAKPIPNAMDASTPRNRATRRSSSS</sequence>
<evidence type="ECO:0000256" key="1">
    <source>
        <dbReference type="SAM" id="MobiDB-lite"/>
    </source>
</evidence>
<name>A0A4Z2F795_9TELE</name>
<gene>
    <name evidence="2" type="ORF">EYF80_052765</name>
</gene>
<organism evidence="2 3">
    <name type="scientific">Liparis tanakae</name>
    <name type="common">Tanaka's snailfish</name>
    <dbReference type="NCBI Taxonomy" id="230148"/>
    <lineage>
        <taxon>Eukaryota</taxon>
        <taxon>Metazoa</taxon>
        <taxon>Chordata</taxon>
        <taxon>Craniata</taxon>
        <taxon>Vertebrata</taxon>
        <taxon>Euteleostomi</taxon>
        <taxon>Actinopterygii</taxon>
        <taxon>Neopterygii</taxon>
        <taxon>Teleostei</taxon>
        <taxon>Neoteleostei</taxon>
        <taxon>Acanthomorphata</taxon>
        <taxon>Eupercaria</taxon>
        <taxon>Perciformes</taxon>
        <taxon>Cottioidei</taxon>
        <taxon>Cottales</taxon>
        <taxon>Liparidae</taxon>
        <taxon>Liparis</taxon>
    </lineage>
</organism>
<evidence type="ECO:0000313" key="3">
    <source>
        <dbReference type="Proteomes" id="UP000314294"/>
    </source>
</evidence>
<protein>
    <submittedName>
        <fullName evidence="2">Uncharacterized protein</fullName>
    </submittedName>
</protein>
<dbReference type="Proteomes" id="UP000314294">
    <property type="component" value="Unassembled WGS sequence"/>
</dbReference>
<accession>A0A4Z2F795</accession>
<feature type="region of interest" description="Disordered" evidence="1">
    <location>
        <begin position="66"/>
        <end position="93"/>
    </location>
</feature>
<dbReference type="AlphaFoldDB" id="A0A4Z2F795"/>